<dbReference type="FunFam" id="3.30.40.10:FF:000809">
    <property type="entry name" value="RING-type E3 ubiquitin transferase"/>
    <property type="match status" value="1"/>
</dbReference>
<dbReference type="PANTHER" id="PTHR22849">
    <property type="entry name" value="WDSAM1 PROTEIN"/>
    <property type="match status" value="1"/>
</dbReference>
<comment type="catalytic activity">
    <reaction evidence="3">
        <text>S-ubiquitinyl-[E2 ubiquitin-conjugating enzyme]-L-cysteine + [acceptor protein]-L-lysine = [E2 ubiquitin-conjugating enzyme]-L-cysteine + N(6)-ubiquitinyl-[acceptor protein]-L-lysine.</text>
        <dbReference type="EC" id="2.3.2.27"/>
    </reaction>
</comment>
<dbReference type="InterPro" id="IPR045185">
    <property type="entry name" value="PUB22/23/24-like"/>
</dbReference>
<name>A0A835U4R0_VANPL</name>
<dbReference type="PROSITE" id="PS51698">
    <property type="entry name" value="U_BOX"/>
    <property type="match status" value="1"/>
</dbReference>
<dbReference type="InterPro" id="IPR013083">
    <property type="entry name" value="Znf_RING/FYVE/PHD"/>
</dbReference>
<dbReference type="InterPro" id="IPR045210">
    <property type="entry name" value="RING-Ubox_PUB"/>
</dbReference>
<evidence type="ECO:0000256" key="1">
    <source>
        <dbReference type="ARBA" id="ARBA00004906"/>
    </source>
</evidence>
<dbReference type="EMBL" id="JADCNL010000426">
    <property type="protein sequence ID" value="KAG0447790.1"/>
    <property type="molecule type" value="Genomic_DNA"/>
</dbReference>
<organism evidence="5 6">
    <name type="scientific">Vanilla planifolia</name>
    <name type="common">Vanilla</name>
    <dbReference type="NCBI Taxonomy" id="51239"/>
    <lineage>
        <taxon>Eukaryota</taxon>
        <taxon>Viridiplantae</taxon>
        <taxon>Streptophyta</taxon>
        <taxon>Embryophyta</taxon>
        <taxon>Tracheophyta</taxon>
        <taxon>Spermatophyta</taxon>
        <taxon>Magnoliopsida</taxon>
        <taxon>Liliopsida</taxon>
        <taxon>Asparagales</taxon>
        <taxon>Orchidaceae</taxon>
        <taxon>Vanilloideae</taxon>
        <taxon>Vanilleae</taxon>
        <taxon>Vanilla</taxon>
    </lineage>
</organism>
<dbReference type="CDD" id="cd16664">
    <property type="entry name" value="RING-Ubox_PUB"/>
    <property type="match status" value="1"/>
</dbReference>
<dbReference type="Gene3D" id="3.30.40.10">
    <property type="entry name" value="Zinc/RING finger domain, C3HC4 (zinc finger)"/>
    <property type="match status" value="1"/>
</dbReference>
<sequence>MEVKYPDDFRCPISLEVMSDPVIVASGHTFDRSSIQRWLDSGHRTCPVTKLPLSPCSPLIPNYALRSLIDSFTPLSRPQRPP</sequence>
<dbReference type="Proteomes" id="UP000636800">
    <property type="component" value="Unassembled WGS sequence"/>
</dbReference>
<accession>A0A835U4R0</accession>
<evidence type="ECO:0000256" key="3">
    <source>
        <dbReference type="RuleBase" id="RU369093"/>
    </source>
</evidence>
<evidence type="ECO:0000259" key="4">
    <source>
        <dbReference type="PROSITE" id="PS51698"/>
    </source>
</evidence>
<dbReference type="UniPathway" id="UPA00143"/>
<dbReference type="GO" id="GO:0016567">
    <property type="term" value="P:protein ubiquitination"/>
    <property type="evidence" value="ECO:0007669"/>
    <property type="project" value="UniProtKB-UniRule"/>
</dbReference>
<keyword evidence="3" id="KW-0833">Ubl conjugation pathway</keyword>
<reference evidence="5 6" key="1">
    <citation type="journal article" date="2020" name="Nat. Food">
        <title>A phased Vanilla planifolia genome enables genetic improvement of flavour and production.</title>
        <authorList>
            <person name="Hasing T."/>
            <person name="Tang H."/>
            <person name="Brym M."/>
            <person name="Khazi F."/>
            <person name="Huang T."/>
            <person name="Chambers A.H."/>
        </authorList>
    </citation>
    <scope>NUCLEOTIDE SEQUENCE [LARGE SCALE GENOMIC DNA]</scope>
    <source>
        <tissue evidence="5">Leaf</tissue>
    </source>
</reference>
<keyword evidence="6" id="KW-1185">Reference proteome</keyword>
<comment type="pathway">
    <text evidence="1 3">Protein modification; protein ubiquitination.</text>
</comment>
<evidence type="ECO:0000313" key="6">
    <source>
        <dbReference type="Proteomes" id="UP000636800"/>
    </source>
</evidence>
<dbReference type="PANTHER" id="PTHR22849:SF163">
    <property type="entry name" value="U-BOX DOMAIN-CONTAINING PROTEIN"/>
    <property type="match status" value="1"/>
</dbReference>
<evidence type="ECO:0000256" key="2">
    <source>
        <dbReference type="ARBA" id="ARBA00022679"/>
    </source>
</evidence>
<evidence type="ECO:0000313" key="5">
    <source>
        <dbReference type="EMBL" id="KAG0447790.1"/>
    </source>
</evidence>
<protein>
    <recommendedName>
        <fullName evidence="3 4">U-box domain-containing protein</fullName>
        <ecNumber evidence="3">2.3.2.27</ecNumber>
    </recommendedName>
    <alternativeName>
        <fullName evidence="3">RING-type E3 ubiquitin transferase PUB</fullName>
    </alternativeName>
</protein>
<comment type="function">
    <text evidence="3">Functions as an E3 ubiquitin ligase.</text>
</comment>
<dbReference type="GO" id="GO:0061630">
    <property type="term" value="F:ubiquitin protein ligase activity"/>
    <property type="evidence" value="ECO:0007669"/>
    <property type="project" value="UniProtKB-UniRule"/>
</dbReference>
<dbReference type="InterPro" id="IPR003613">
    <property type="entry name" value="Ubox_domain"/>
</dbReference>
<feature type="domain" description="U-box" evidence="4">
    <location>
        <begin position="4"/>
        <end position="79"/>
    </location>
</feature>
<dbReference type="EC" id="2.3.2.27" evidence="3"/>
<keyword evidence="2 3" id="KW-0808">Transferase</keyword>
<dbReference type="Pfam" id="PF04564">
    <property type="entry name" value="U-box"/>
    <property type="match status" value="1"/>
</dbReference>
<dbReference type="OrthoDB" id="10267969at2759"/>
<gene>
    <name evidence="5" type="ORF">HPP92_028154</name>
</gene>
<dbReference type="SUPFAM" id="SSF57850">
    <property type="entry name" value="RING/U-box"/>
    <property type="match status" value="1"/>
</dbReference>
<dbReference type="SMART" id="SM00504">
    <property type="entry name" value="Ubox"/>
    <property type="match status" value="1"/>
</dbReference>
<proteinExistence type="predicted"/>
<comment type="caution">
    <text evidence="5">The sequence shown here is derived from an EMBL/GenBank/DDBJ whole genome shotgun (WGS) entry which is preliminary data.</text>
</comment>
<dbReference type="AlphaFoldDB" id="A0A835U4R0"/>